<dbReference type="GO" id="GO:0008289">
    <property type="term" value="F:lipid binding"/>
    <property type="evidence" value="ECO:0007669"/>
    <property type="project" value="UniProtKB-KW"/>
</dbReference>
<evidence type="ECO:0000256" key="3">
    <source>
        <dbReference type="SAM" id="MobiDB-lite"/>
    </source>
</evidence>
<sequence length="233" mass="25365">MAKLMGATKLVFTSDNFDAQTQLHESKRMLSVKPEESGGEWKMTTAKSTIKKLQLSACDNMSKLLGAWRLVFTSDTFEAYMIEVGVNLPNRKLMMTVSPDLFIEENKGEWTITAKSAIRTVVVKFRLGEEFTETRADGVTMQSIFTKDGENKLIQVQKGIATGGGDSVITREVVNNDTELLVTCVANSVTGIRKYNRLAEGPGGASTLPSKSQKRGGQQDSAASVGQSKTGKN</sequence>
<dbReference type="AlphaFoldDB" id="A0A7R8ZRL5"/>
<name>A0A7R8ZRL5_9CRUS</name>
<dbReference type="Gene3D" id="2.40.128.20">
    <property type="match status" value="1"/>
</dbReference>
<dbReference type="OrthoDB" id="354351at2759"/>
<dbReference type="Pfam" id="PF00061">
    <property type="entry name" value="Lipocalin"/>
    <property type="match status" value="1"/>
</dbReference>
<dbReference type="InterPro" id="IPR031259">
    <property type="entry name" value="ILBP"/>
</dbReference>
<dbReference type="InterPro" id="IPR000463">
    <property type="entry name" value="Fatty_acid-bd"/>
</dbReference>
<feature type="compositionally biased region" description="Polar residues" evidence="3">
    <location>
        <begin position="207"/>
        <end position="233"/>
    </location>
</feature>
<keyword evidence="2" id="KW-0446">Lipid-binding</keyword>
<gene>
    <name evidence="5" type="ORF">CTOB1V02_LOCUS11695</name>
</gene>
<accession>A0A7R8ZRL5</accession>
<organism evidence="5">
    <name type="scientific">Cyprideis torosa</name>
    <dbReference type="NCBI Taxonomy" id="163714"/>
    <lineage>
        <taxon>Eukaryota</taxon>
        <taxon>Metazoa</taxon>
        <taxon>Ecdysozoa</taxon>
        <taxon>Arthropoda</taxon>
        <taxon>Crustacea</taxon>
        <taxon>Oligostraca</taxon>
        <taxon>Ostracoda</taxon>
        <taxon>Podocopa</taxon>
        <taxon>Podocopida</taxon>
        <taxon>Cytherocopina</taxon>
        <taxon>Cytheroidea</taxon>
        <taxon>Cytherideidae</taxon>
        <taxon>Cyprideis</taxon>
    </lineage>
</organism>
<comment type="similarity">
    <text evidence="1">Belongs to the calycin superfamily. Fatty-acid binding protein (FABP) family.</text>
</comment>
<reference evidence="5" key="1">
    <citation type="submission" date="2020-11" db="EMBL/GenBank/DDBJ databases">
        <authorList>
            <person name="Tran Van P."/>
        </authorList>
    </citation>
    <scope>NUCLEOTIDE SEQUENCE</scope>
</reference>
<feature type="region of interest" description="Disordered" evidence="3">
    <location>
        <begin position="199"/>
        <end position="233"/>
    </location>
</feature>
<dbReference type="InterPro" id="IPR000566">
    <property type="entry name" value="Lipocln_cytosolic_FA-bd_dom"/>
</dbReference>
<evidence type="ECO:0000256" key="2">
    <source>
        <dbReference type="ARBA" id="ARBA00023121"/>
    </source>
</evidence>
<protein>
    <recommendedName>
        <fullName evidence="4">Lipocalin/cytosolic fatty-acid binding domain-containing protein</fullName>
    </recommendedName>
</protein>
<proteinExistence type="inferred from homology"/>
<dbReference type="PRINTS" id="PR00178">
    <property type="entry name" value="FATTYACIDBP"/>
</dbReference>
<evidence type="ECO:0000256" key="1">
    <source>
        <dbReference type="ARBA" id="ARBA00008390"/>
    </source>
</evidence>
<dbReference type="PANTHER" id="PTHR11955">
    <property type="entry name" value="FATTY ACID BINDING PROTEIN"/>
    <property type="match status" value="1"/>
</dbReference>
<evidence type="ECO:0000259" key="4">
    <source>
        <dbReference type="Pfam" id="PF00061"/>
    </source>
</evidence>
<dbReference type="EMBL" id="OB667170">
    <property type="protein sequence ID" value="CAD7233876.1"/>
    <property type="molecule type" value="Genomic_DNA"/>
</dbReference>
<dbReference type="CDD" id="cd00742">
    <property type="entry name" value="FABP"/>
    <property type="match status" value="1"/>
</dbReference>
<dbReference type="SUPFAM" id="SSF50814">
    <property type="entry name" value="Lipocalins"/>
    <property type="match status" value="1"/>
</dbReference>
<evidence type="ECO:0000313" key="5">
    <source>
        <dbReference type="EMBL" id="CAD7233876.1"/>
    </source>
</evidence>
<dbReference type="InterPro" id="IPR012674">
    <property type="entry name" value="Calycin"/>
</dbReference>
<feature type="domain" description="Lipocalin/cytosolic fatty-acid binding" evidence="4">
    <location>
        <begin position="66"/>
        <end position="184"/>
    </location>
</feature>